<evidence type="ECO:0000256" key="2">
    <source>
        <dbReference type="ARBA" id="ARBA00009544"/>
    </source>
</evidence>
<keyword evidence="3 6" id="KW-0964">Secreted</keyword>
<evidence type="ECO:0000256" key="6">
    <source>
        <dbReference type="RuleBase" id="RU368111"/>
    </source>
</evidence>
<sequence length="114" mass="12475">MKTTSTLLVAAAVLAASSSAEKCDYSQIGPKLYPLGWSIAKCYVATGYNLARPKTMPTPEQAKLICEKCTDFIEAVAPLKLPDCTMNIAGKEQTFNAYFDSITRPCNPFSDLWQ</sequence>
<comment type="subcellular location">
    <subcellularLocation>
        <location evidence="1 6">Secreted</location>
    </subcellularLocation>
</comment>
<feature type="signal peptide" evidence="7">
    <location>
        <begin position="1"/>
        <end position="20"/>
    </location>
</feature>
<keyword evidence="5 6" id="KW-1015">Disulfide bond</keyword>
<name>A0AAD5QFK1_PYTIN</name>
<keyword evidence="9" id="KW-1185">Reference proteome</keyword>
<reference evidence="8" key="1">
    <citation type="submission" date="2021-12" db="EMBL/GenBank/DDBJ databases">
        <title>Prjna785345.</title>
        <authorList>
            <person name="Rujirawat T."/>
            <person name="Krajaejun T."/>
        </authorList>
    </citation>
    <scope>NUCLEOTIDE SEQUENCE</scope>
    <source>
        <strain evidence="8">Pi057C3</strain>
    </source>
</reference>
<evidence type="ECO:0000256" key="4">
    <source>
        <dbReference type="ARBA" id="ARBA00022978"/>
    </source>
</evidence>
<feature type="chain" id="PRO_5041932438" description="Elicitin" evidence="7">
    <location>
        <begin position="21"/>
        <end position="114"/>
    </location>
</feature>
<organism evidence="8 9">
    <name type="scientific">Pythium insidiosum</name>
    <name type="common">Pythiosis disease agent</name>
    <dbReference type="NCBI Taxonomy" id="114742"/>
    <lineage>
        <taxon>Eukaryota</taxon>
        <taxon>Sar</taxon>
        <taxon>Stramenopiles</taxon>
        <taxon>Oomycota</taxon>
        <taxon>Peronosporomycetes</taxon>
        <taxon>Pythiales</taxon>
        <taxon>Pythiaceae</taxon>
        <taxon>Pythium</taxon>
    </lineage>
</organism>
<proteinExistence type="inferred from homology"/>
<comment type="function">
    <text evidence="6">Induces local and distal defense responses (incompatible hypersensitive reaction) in plants from the solanaceae and cruciferae families. Elicits leaf necrosis and causes the accumulation of pathogenesis-related proteins. Might interact with the lipidic molecules of the plasma membrane.</text>
</comment>
<dbReference type="InterPro" id="IPR036470">
    <property type="entry name" value="Elicitin_sf"/>
</dbReference>
<dbReference type="GO" id="GO:0005576">
    <property type="term" value="C:extracellular region"/>
    <property type="evidence" value="ECO:0007669"/>
    <property type="project" value="UniProtKB-SubCell"/>
</dbReference>
<gene>
    <name evidence="8" type="ORF">P43SY_002637</name>
</gene>
<dbReference type="EMBL" id="JAKCXM010000001">
    <property type="protein sequence ID" value="KAJ0410305.1"/>
    <property type="molecule type" value="Genomic_DNA"/>
</dbReference>
<evidence type="ECO:0000256" key="7">
    <source>
        <dbReference type="SAM" id="SignalP"/>
    </source>
</evidence>
<keyword evidence="4 6" id="KW-0928">Hypersensitive response elicitation</keyword>
<comment type="similarity">
    <text evidence="2 6">Belongs to the elicitin family.</text>
</comment>
<dbReference type="Proteomes" id="UP001209570">
    <property type="component" value="Unassembled WGS sequence"/>
</dbReference>
<accession>A0AAD5QFK1</accession>
<comment type="caution">
    <text evidence="8">The sequence shown here is derived from an EMBL/GenBank/DDBJ whole genome shotgun (WGS) entry which is preliminary data.</text>
</comment>
<protein>
    <recommendedName>
        <fullName evidence="6">Elicitin</fullName>
    </recommendedName>
</protein>
<evidence type="ECO:0000256" key="5">
    <source>
        <dbReference type="ARBA" id="ARBA00023157"/>
    </source>
</evidence>
<evidence type="ECO:0000313" key="9">
    <source>
        <dbReference type="Proteomes" id="UP001209570"/>
    </source>
</evidence>
<dbReference type="SUPFAM" id="SSF48647">
    <property type="entry name" value="Fungal elicitin"/>
    <property type="match status" value="1"/>
</dbReference>
<evidence type="ECO:0000256" key="1">
    <source>
        <dbReference type="ARBA" id="ARBA00004613"/>
    </source>
</evidence>
<evidence type="ECO:0000313" key="8">
    <source>
        <dbReference type="EMBL" id="KAJ0410305.1"/>
    </source>
</evidence>
<dbReference type="SMART" id="SM01187">
    <property type="entry name" value="Elicitin"/>
    <property type="match status" value="1"/>
</dbReference>
<dbReference type="InterPro" id="IPR002200">
    <property type="entry name" value="Elicitin"/>
</dbReference>
<dbReference type="AlphaFoldDB" id="A0AAD5QFK1"/>
<evidence type="ECO:0000256" key="3">
    <source>
        <dbReference type="ARBA" id="ARBA00022525"/>
    </source>
</evidence>
<dbReference type="Gene3D" id="1.10.239.10">
    <property type="entry name" value="Elicitin domain"/>
    <property type="match status" value="1"/>
</dbReference>
<dbReference type="GO" id="GO:0052040">
    <property type="term" value="P:symbiont-mediated perturbation of host programmed cell death"/>
    <property type="evidence" value="ECO:0007669"/>
    <property type="project" value="UniProtKB-UniRule"/>
</dbReference>
<dbReference type="Pfam" id="PF00964">
    <property type="entry name" value="Elicitin"/>
    <property type="match status" value="1"/>
</dbReference>
<keyword evidence="7" id="KW-0732">Signal</keyword>